<dbReference type="InterPro" id="IPR036271">
    <property type="entry name" value="Tet_transcr_reg_TetR-rel_C_sf"/>
</dbReference>
<dbReference type="RefSeq" id="WP_184582302.1">
    <property type="nucleotide sequence ID" value="NZ_JACHJT010000001.1"/>
</dbReference>
<dbReference type="GO" id="GO:0003700">
    <property type="term" value="F:DNA-binding transcription factor activity"/>
    <property type="evidence" value="ECO:0007669"/>
    <property type="project" value="TreeGrafter"/>
</dbReference>
<dbReference type="InterPro" id="IPR001647">
    <property type="entry name" value="HTH_TetR"/>
</dbReference>
<dbReference type="Gene3D" id="1.10.357.10">
    <property type="entry name" value="Tetracycline Repressor, domain 2"/>
    <property type="match status" value="1"/>
</dbReference>
<dbReference type="Pfam" id="PF00440">
    <property type="entry name" value="TetR_N"/>
    <property type="match status" value="1"/>
</dbReference>
<keyword evidence="7" id="KW-1185">Reference proteome</keyword>
<dbReference type="SUPFAM" id="SSF48498">
    <property type="entry name" value="Tetracyclin repressor-like, C-terminal domain"/>
    <property type="match status" value="1"/>
</dbReference>
<dbReference type="PROSITE" id="PS50977">
    <property type="entry name" value="HTH_TETR_2"/>
    <property type="match status" value="1"/>
</dbReference>
<organism evidence="6 7">
    <name type="scientific">Lipingzhangella halophila</name>
    <dbReference type="NCBI Taxonomy" id="1783352"/>
    <lineage>
        <taxon>Bacteria</taxon>
        <taxon>Bacillati</taxon>
        <taxon>Actinomycetota</taxon>
        <taxon>Actinomycetes</taxon>
        <taxon>Streptosporangiales</taxon>
        <taxon>Nocardiopsidaceae</taxon>
        <taxon>Lipingzhangella</taxon>
    </lineage>
</organism>
<keyword evidence="1" id="KW-0805">Transcription regulation</keyword>
<dbReference type="InterPro" id="IPR050109">
    <property type="entry name" value="HTH-type_TetR-like_transc_reg"/>
</dbReference>
<evidence type="ECO:0000256" key="1">
    <source>
        <dbReference type="ARBA" id="ARBA00023015"/>
    </source>
</evidence>
<gene>
    <name evidence="6" type="ORF">F4561_005134</name>
</gene>
<keyword evidence="2 4" id="KW-0238">DNA-binding</keyword>
<proteinExistence type="predicted"/>
<evidence type="ECO:0000256" key="2">
    <source>
        <dbReference type="ARBA" id="ARBA00023125"/>
    </source>
</evidence>
<protein>
    <submittedName>
        <fullName evidence="6">AcrR family transcriptional regulator</fullName>
    </submittedName>
</protein>
<dbReference type="Proteomes" id="UP000523007">
    <property type="component" value="Unassembled WGS sequence"/>
</dbReference>
<evidence type="ECO:0000313" key="7">
    <source>
        <dbReference type="Proteomes" id="UP000523007"/>
    </source>
</evidence>
<evidence type="ECO:0000259" key="5">
    <source>
        <dbReference type="PROSITE" id="PS50977"/>
    </source>
</evidence>
<evidence type="ECO:0000256" key="3">
    <source>
        <dbReference type="ARBA" id="ARBA00023163"/>
    </source>
</evidence>
<evidence type="ECO:0000313" key="6">
    <source>
        <dbReference type="EMBL" id="MBB4934314.1"/>
    </source>
</evidence>
<dbReference type="PANTHER" id="PTHR30055:SF234">
    <property type="entry name" value="HTH-TYPE TRANSCRIPTIONAL REGULATOR BETI"/>
    <property type="match status" value="1"/>
</dbReference>
<name>A0A7W7RLS4_9ACTN</name>
<sequence length="207" mass="22510">MPSFTSAERDAISARLREAGARLFAAQGARKTTLEDLTGPAGISKASFYSFYSSKESLYIDLLLEQADGIAERIIRAATEPDDLQAGIAALLREIVAVLETNPLYRRFLSHPDEVRAIHDRIGPAELERANRALSDPLLAFIEEAQRTGELVPADPTAVLGVLRSAVLVTLHREEFAPDVYQQTLDLTIDTVAAGITCAAHPAWRTG</sequence>
<comment type="caution">
    <text evidence="6">The sequence shown here is derived from an EMBL/GenBank/DDBJ whole genome shotgun (WGS) entry which is preliminary data.</text>
</comment>
<dbReference type="SUPFAM" id="SSF46689">
    <property type="entry name" value="Homeodomain-like"/>
    <property type="match status" value="1"/>
</dbReference>
<dbReference type="Gene3D" id="1.10.10.60">
    <property type="entry name" value="Homeodomain-like"/>
    <property type="match status" value="1"/>
</dbReference>
<dbReference type="EMBL" id="JACHJT010000001">
    <property type="protein sequence ID" value="MBB4934314.1"/>
    <property type="molecule type" value="Genomic_DNA"/>
</dbReference>
<dbReference type="InterPro" id="IPR009057">
    <property type="entry name" value="Homeodomain-like_sf"/>
</dbReference>
<feature type="domain" description="HTH tetR-type" evidence="5">
    <location>
        <begin position="10"/>
        <end position="70"/>
    </location>
</feature>
<reference evidence="6 7" key="1">
    <citation type="submission" date="2020-08" db="EMBL/GenBank/DDBJ databases">
        <title>Sequencing the genomes of 1000 actinobacteria strains.</title>
        <authorList>
            <person name="Klenk H.-P."/>
        </authorList>
    </citation>
    <scope>NUCLEOTIDE SEQUENCE [LARGE SCALE GENOMIC DNA]</scope>
    <source>
        <strain evidence="6 7">DSM 102030</strain>
    </source>
</reference>
<dbReference type="PANTHER" id="PTHR30055">
    <property type="entry name" value="HTH-TYPE TRANSCRIPTIONAL REGULATOR RUTR"/>
    <property type="match status" value="1"/>
</dbReference>
<evidence type="ECO:0000256" key="4">
    <source>
        <dbReference type="PROSITE-ProRule" id="PRU00335"/>
    </source>
</evidence>
<dbReference type="AlphaFoldDB" id="A0A7W7RLS4"/>
<accession>A0A7W7RLS4</accession>
<keyword evidence="3" id="KW-0804">Transcription</keyword>
<dbReference type="GO" id="GO:0000976">
    <property type="term" value="F:transcription cis-regulatory region binding"/>
    <property type="evidence" value="ECO:0007669"/>
    <property type="project" value="TreeGrafter"/>
</dbReference>
<feature type="DNA-binding region" description="H-T-H motif" evidence="4">
    <location>
        <begin position="33"/>
        <end position="52"/>
    </location>
</feature>